<comment type="caution">
    <text evidence="3">The sequence shown here is derived from an EMBL/GenBank/DDBJ whole genome shotgun (WGS) entry which is preliminary data.</text>
</comment>
<reference evidence="3" key="1">
    <citation type="submission" date="2014-08" db="EMBL/GenBank/DDBJ databases">
        <authorList>
            <person name="Murali S."/>
            <person name="Richards S."/>
            <person name="Bandaranaike D."/>
            <person name="Bellair M."/>
            <person name="Blankenburg K."/>
            <person name="Chao H."/>
            <person name="Dinh H."/>
            <person name="Doddapaneni H."/>
            <person name="Dugan-Rocha S."/>
            <person name="Elkadiri S."/>
            <person name="Gnanaolivu R."/>
            <person name="Hughes D."/>
            <person name="Lee S."/>
            <person name="Li M."/>
            <person name="Ming W."/>
            <person name="Munidasa M."/>
            <person name="Muniz J."/>
            <person name="Nguyen L."/>
            <person name="Osuji N."/>
            <person name="Pu L.-L."/>
            <person name="Puazo M."/>
            <person name="Skinner E."/>
            <person name="Qu C."/>
            <person name="Quiroz J."/>
            <person name="Raj R."/>
            <person name="Weissenberger G."/>
            <person name="Xin Y."/>
            <person name="Zou X."/>
            <person name="Han Y."/>
            <person name="Worley K."/>
            <person name="Muzny D."/>
            <person name="Gibbs R."/>
        </authorList>
    </citation>
    <scope>NUCLEOTIDE SEQUENCE</scope>
    <source>
        <strain evidence="3">HAZT.00-mixed</strain>
        <tissue evidence="3">Whole organism</tissue>
    </source>
</reference>
<dbReference type="PANTHER" id="PTHR21261">
    <property type="entry name" value="BEAT PROTEIN"/>
    <property type="match status" value="1"/>
</dbReference>
<feature type="region of interest" description="Disordered" evidence="1">
    <location>
        <begin position="151"/>
        <end position="174"/>
    </location>
</feature>
<dbReference type="InterPro" id="IPR013783">
    <property type="entry name" value="Ig-like_fold"/>
</dbReference>
<dbReference type="EMBL" id="JQDR03010289">
    <property type="protein sequence ID" value="KAA0194474.1"/>
    <property type="molecule type" value="Genomic_DNA"/>
</dbReference>
<dbReference type="InterPro" id="IPR036179">
    <property type="entry name" value="Ig-like_dom_sf"/>
</dbReference>
<evidence type="ECO:0000313" key="3">
    <source>
        <dbReference type="EMBL" id="KAA0194474.1"/>
    </source>
</evidence>
<dbReference type="InterPro" id="IPR007110">
    <property type="entry name" value="Ig-like_dom"/>
</dbReference>
<organism evidence="3">
    <name type="scientific">Hyalella azteca</name>
    <name type="common">Amphipod</name>
    <dbReference type="NCBI Taxonomy" id="294128"/>
    <lineage>
        <taxon>Eukaryota</taxon>
        <taxon>Metazoa</taxon>
        <taxon>Ecdysozoa</taxon>
        <taxon>Arthropoda</taxon>
        <taxon>Crustacea</taxon>
        <taxon>Multicrustacea</taxon>
        <taxon>Malacostraca</taxon>
        <taxon>Eumalacostraca</taxon>
        <taxon>Peracarida</taxon>
        <taxon>Amphipoda</taxon>
        <taxon>Senticaudata</taxon>
        <taxon>Talitrida</taxon>
        <taxon>Talitroidea</taxon>
        <taxon>Hyalellidae</taxon>
        <taxon>Hyalella</taxon>
    </lineage>
</organism>
<reference evidence="3" key="3">
    <citation type="submission" date="2019-06" db="EMBL/GenBank/DDBJ databases">
        <authorList>
            <person name="Poynton C."/>
            <person name="Hasenbein S."/>
            <person name="Benoit J.B."/>
            <person name="Sepulveda M.S."/>
            <person name="Poelchau M.F."/>
            <person name="Murali S.C."/>
            <person name="Chen S."/>
            <person name="Glastad K.M."/>
            <person name="Werren J.H."/>
            <person name="Vineis J.H."/>
            <person name="Bowen J.L."/>
            <person name="Friedrich M."/>
            <person name="Jones J."/>
            <person name="Robertson H.M."/>
            <person name="Feyereisen R."/>
            <person name="Mechler-Hickson A."/>
            <person name="Mathers N."/>
            <person name="Lee C.E."/>
            <person name="Colbourne J.K."/>
            <person name="Biales A."/>
            <person name="Johnston J.S."/>
            <person name="Wellborn G.A."/>
            <person name="Rosendale A.J."/>
            <person name="Cridge A.G."/>
            <person name="Munoz-Torres M.C."/>
            <person name="Bain P.A."/>
            <person name="Manny A.R."/>
            <person name="Major K.M."/>
            <person name="Lambert F.N."/>
            <person name="Vulpe C.D."/>
            <person name="Tuck P."/>
            <person name="Blalock B.J."/>
            <person name="Lin Y.-Y."/>
            <person name="Smith M.E."/>
            <person name="Ochoa-Acuna H."/>
            <person name="Chen M.-J.M."/>
            <person name="Childers C.P."/>
            <person name="Qu J."/>
            <person name="Dugan S."/>
            <person name="Lee S.L."/>
            <person name="Chao H."/>
            <person name="Dinh H."/>
            <person name="Han Y."/>
            <person name="Doddapaneni H."/>
            <person name="Worley K.C."/>
            <person name="Muzny D.M."/>
            <person name="Gibbs R.A."/>
            <person name="Richards S."/>
        </authorList>
    </citation>
    <scope>NUCLEOTIDE SEQUENCE</scope>
    <source>
        <strain evidence="3">HAZT.00-mixed</strain>
        <tissue evidence="3">Whole organism</tissue>
    </source>
</reference>
<evidence type="ECO:0000259" key="2">
    <source>
        <dbReference type="PROSITE" id="PS50835"/>
    </source>
</evidence>
<reference evidence="3" key="2">
    <citation type="journal article" date="2018" name="Environ. Sci. Technol.">
        <title>The Toxicogenome of Hyalella azteca: A Model for Sediment Ecotoxicology and Evolutionary Toxicology.</title>
        <authorList>
            <person name="Poynton H.C."/>
            <person name="Hasenbein S."/>
            <person name="Benoit J.B."/>
            <person name="Sepulveda M.S."/>
            <person name="Poelchau M.F."/>
            <person name="Hughes D.S.T."/>
            <person name="Murali S.C."/>
            <person name="Chen S."/>
            <person name="Glastad K.M."/>
            <person name="Goodisman M.A.D."/>
            <person name="Werren J.H."/>
            <person name="Vineis J.H."/>
            <person name="Bowen J.L."/>
            <person name="Friedrich M."/>
            <person name="Jones J."/>
            <person name="Robertson H.M."/>
            <person name="Feyereisen R."/>
            <person name="Mechler-Hickson A."/>
            <person name="Mathers N."/>
            <person name="Lee C.E."/>
            <person name="Colbourne J.K."/>
            <person name="Biales A."/>
            <person name="Johnston J.S."/>
            <person name="Wellborn G.A."/>
            <person name="Rosendale A.J."/>
            <person name="Cridge A.G."/>
            <person name="Munoz-Torres M.C."/>
            <person name="Bain P.A."/>
            <person name="Manny A.R."/>
            <person name="Major K.M."/>
            <person name="Lambert F.N."/>
            <person name="Vulpe C.D."/>
            <person name="Tuck P."/>
            <person name="Blalock B.J."/>
            <person name="Lin Y.Y."/>
            <person name="Smith M.E."/>
            <person name="Ochoa-Acuna H."/>
            <person name="Chen M.M."/>
            <person name="Childers C.P."/>
            <person name="Qu J."/>
            <person name="Dugan S."/>
            <person name="Lee S.L."/>
            <person name="Chao H."/>
            <person name="Dinh H."/>
            <person name="Han Y."/>
            <person name="Doddapaneni H."/>
            <person name="Worley K.C."/>
            <person name="Muzny D.M."/>
            <person name="Gibbs R.A."/>
            <person name="Richards S."/>
        </authorList>
    </citation>
    <scope>NUCLEOTIDE SEQUENCE</scope>
    <source>
        <strain evidence="3">HAZT.00-mixed</strain>
        <tissue evidence="3">Whole organism</tissue>
    </source>
</reference>
<dbReference type="PANTHER" id="PTHR21261:SF15">
    <property type="entry name" value="BEATEN PATH IIIA, ISOFORM D-RELATED"/>
    <property type="match status" value="1"/>
</dbReference>
<feature type="domain" description="Ig-like" evidence="2">
    <location>
        <begin position="8"/>
        <end position="137"/>
    </location>
</feature>
<dbReference type="SUPFAM" id="SSF48726">
    <property type="entry name" value="Immunoglobulin"/>
    <property type="match status" value="1"/>
</dbReference>
<proteinExistence type="predicted"/>
<dbReference type="AlphaFoldDB" id="A0A6A0H165"/>
<accession>A0A6A0H165</accession>
<name>A0A6A0H165_HYAAZ</name>
<gene>
    <name evidence="3" type="ORF">HAZT_HAZT005583</name>
</gene>
<sequence>MAVRRSSPLRLLRTVIPDYALRGGSARLTCDYDAGESSLYSVRWFKDDLEFYRYVPRSVPSYQVFQRQGFVVDRQGFMVDVSCMLKSSVPSHEVFQRQGFVVDEGASEASHVVARGLQFEASGQYRCEVSAEGPEFTTVIGHGTMLVLDPPRSGPSVSGLQQESKVNDSVEVTL</sequence>
<evidence type="ECO:0000256" key="1">
    <source>
        <dbReference type="SAM" id="MobiDB-lite"/>
    </source>
</evidence>
<protein>
    <recommendedName>
        <fullName evidence="2">Ig-like domain-containing protein</fullName>
    </recommendedName>
</protein>
<dbReference type="Proteomes" id="UP000711488">
    <property type="component" value="Unassembled WGS sequence"/>
</dbReference>
<dbReference type="PROSITE" id="PS50835">
    <property type="entry name" value="IG_LIKE"/>
    <property type="match status" value="1"/>
</dbReference>
<dbReference type="Gene3D" id="2.60.40.10">
    <property type="entry name" value="Immunoglobulins"/>
    <property type="match status" value="1"/>
</dbReference>
<feature type="compositionally biased region" description="Polar residues" evidence="1">
    <location>
        <begin position="155"/>
        <end position="164"/>
    </location>
</feature>